<organism evidence="1">
    <name type="scientific">marine sediment metagenome</name>
    <dbReference type="NCBI Taxonomy" id="412755"/>
    <lineage>
        <taxon>unclassified sequences</taxon>
        <taxon>metagenomes</taxon>
        <taxon>ecological metagenomes</taxon>
    </lineage>
</organism>
<dbReference type="EMBL" id="BARS01044530">
    <property type="protein sequence ID" value="GAG37161.1"/>
    <property type="molecule type" value="Genomic_DNA"/>
</dbReference>
<comment type="caution">
    <text evidence="1">The sequence shown here is derived from an EMBL/GenBank/DDBJ whole genome shotgun (WGS) entry which is preliminary data.</text>
</comment>
<gene>
    <name evidence="1" type="ORF">S01H1_67258</name>
</gene>
<evidence type="ECO:0008006" key="2">
    <source>
        <dbReference type="Google" id="ProtNLM"/>
    </source>
</evidence>
<accession>X0YK56</accession>
<reference evidence="1" key="1">
    <citation type="journal article" date="2014" name="Front. Microbiol.">
        <title>High frequency of phylogenetically diverse reductive dehalogenase-homologous genes in deep subseafloor sedimentary metagenomes.</title>
        <authorList>
            <person name="Kawai M."/>
            <person name="Futagami T."/>
            <person name="Toyoda A."/>
            <person name="Takaki Y."/>
            <person name="Nishi S."/>
            <person name="Hori S."/>
            <person name="Arai W."/>
            <person name="Tsubouchi T."/>
            <person name="Morono Y."/>
            <person name="Uchiyama I."/>
            <person name="Ito T."/>
            <person name="Fujiyama A."/>
            <person name="Inagaki F."/>
            <person name="Takami H."/>
        </authorList>
    </citation>
    <scope>NUCLEOTIDE SEQUENCE</scope>
    <source>
        <strain evidence="1">Expedition CK06-06</strain>
    </source>
</reference>
<protein>
    <recommendedName>
        <fullName evidence="2">HNH domain-containing protein</fullName>
    </recommendedName>
</protein>
<sequence length="98" mass="11171">MPYKDKEKQRAATLGYKHKKLAWVAKLKIERGCDLCGYNKSPLALQYHHQSPIEKFEAISKMANRNRSKGDILQEISKCILVCANCHAVLHGAVYIEE</sequence>
<name>X0YK56_9ZZZZ</name>
<evidence type="ECO:0000313" key="1">
    <source>
        <dbReference type="EMBL" id="GAG37161.1"/>
    </source>
</evidence>
<proteinExistence type="predicted"/>
<dbReference type="AlphaFoldDB" id="X0YK56"/>